<evidence type="ECO:0000256" key="1">
    <source>
        <dbReference type="SAM" id="MobiDB-lite"/>
    </source>
</evidence>
<comment type="caution">
    <text evidence="2">The sequence shown here is derived from an EMBL/GenBank/DDBJ whole genome shotgun (WGS) entry which is preliminary data.</text>
</comment>
<keyword evidence="3" id="KW-1185">Reference proteome</keyword>
<feature type="region of interest" description="Disordered" evidence="1">
    <location>
        <begin position="133"/>
        <end position="186"/>
    </location>
</feature>
<name>A0A2C5ZEM7_9HYPO</name>
<dbReference type="Proteomes" id="UP000226431">
    <property type="component" value="Unassembled WGS sequence"/>
</dbReference>
<evidence type="ECO:0000313" key="2">
    <source>
        <dbReference type="EMBL" id="PHH79477.1"/>
    </source>
</evidence>
<organism evidence="2 3">
    <name type="scientific">Ophiocordyceps camponoti-rufipedis</name>
    <dbReference type="NCBI Taxonomy" id="2004952"/>
    <lineage>
        <taxon>Eukaryota</taxon>
        <taxon>Fungi</taxon>
        <taxon>Dikarya</taxon>
        <taxon>Ascomycota</taxon>
        <taxon>Pezizomycotina</taxon>
        <taxon>Sordariomycetes</taxon>
        <taxon>Hypocreomycetidae</taxon>
        <taxon>Hypocreales</taxon>
        <taxon>Ophiocordycipitaceae</taxon>
        <taxon>Ophiocordyceps</taxon>
    </lineage>
</organism>
<proteinExistence type="predicted"/>
<reference evidence="2 3" key="1">
    <citation type="submission" date="2017-06" db="EMBL/GenBank/DDBJ databases">
        <title>Ant-infecting Ophiocordyceps genomes reveal a high diversity of potential behavioral manipulation genes and a possible major role for enterotoxins.</title>
        <authorList>
            <person name="De Bekker C."/>
            <person name="Evans H.C."/>
            <person name="Brachmann A."/>
            <person name="Hughes D.P."/>
        </authorList>
    </citation>
    <scope>NUCLEOTIDE SEQUENCE [LARGE SCALE GENOMIC DNA]</scope>
    <source>
        <strain evidence="2 3">Map16</strain>
    </source>
</reference>
<protein>
    <submittedName>
        <fullName evidence="2">Uncharacterized protein</fullName>
    </submittedName>
</protein>
<sequence>MARIDDHTCIVDEHLRTLYYDDEPRVRRCSFVPKMIVYYRPPDRRDSDEDDCAVVDREELRNRKCPCVKKSEADHEGRPSIKMEKGSVRCPCVKRTEKGSVRCPCLKKKEKNNMSCHCVEKEDEDDEEFVFRRREREEARRESRRAKSRSPRDPGCNKGNRFRFQVNDQMNRPISELHAPCHEHDA</sequence>
<accession>A0A2C5ZEM7</accession>
<gene>
    <name evidence="2" type="ORF">CDD80_4704</name>
</gene>
<dbReference type="AlphaFoldDB" id="A0A2C5ZEM7"/>
<evidence type="ECO:0000313" key="3">
    <source>
        <dbReference type="Proteomes" id="UP000226431"/>
    </source>
</evidence>
<dbReference type="EMBL" id="NJES01000044">
    <property type="protein sequence ID" value="PHH79477.1"/>
    <property type="molecule type" value="Genomic_DNA"/>
</dbReference>